<feature type="domain" description="RING-type" evidence="10">
    <location>
        <begin position="2207"/>
        <end position="2257"/>
    </location>
</feature>
<protein>
    <submittedName>
        <fullName evidence="12">Uncharacterized protein</fullName>
    </submittedName>
</protein>
<dbReference type="PANTHER" id="PTHR16004">
    <property type="entry name" value="RING FINGER PROTEIN 31-RELATED"/>
    <property type="match status" value="1"/>
</dbReference>
<dbReference type="PROSITE" id="PS51873">
    <property type="entry name" value="TRIAD"/>
    <property type="match status" value="1"/>
</dbReference>
<feature type="compositionally biased region" description="Basic and acidic residues" evidence="9">
    <location>
        <begin position="1801"/>
        <end position="1810"/>
    </location>
</feature>
<feature type="compositionally biased region" description="Polar residues" evidence="9">
    <location>
        <begin position="1739"/>
        <end position="1748"/>
    </location>
</feature>
<dbReference type="CDD" id="cd20351">
    <property type="entry name" value="Rcat_RBR_HOIP"/>
    <property type="match status" value="1"/>
</dbReference>
<dbReference type="Pfam" id="PF18091">
    <property type="entry name" value="E3_UbLigase_RBR"/>
    <property type="match status" value="1"/>
</dbReference>
<name>A0A0K2TWW2_LEPSM</name>
<feature type="region of interest" description="Disordered" evidence="9">
    <location>
        <begin position="925"/>
        <end position="945"/>
    </location>
</feature>
<comment type="similarity">
    <text evidence="1">Belongs to the RBR family.</text>
</comment>
<feature type="compositionally biased region" description="Polar residues" evidence="9">
    <location>
        <begin position="589"/>
        <end position="599"/>
    </location>
</feature>
<dbReference type="InterPro" id="IPR001841">
    <property type="entry name" value="Znf_RING"/>
</dbReference>
<dbReference type="CDD" id="cd20337">
    <property type="entry name" value="BRcat_RBR_HOIP"/>
    <property type="match status" value="1"/>
</dbReference>
<organism evidence="12">
    <name type="scientific">Lepeophtheirus salmonis</name>
    <name type="common">Salmon louse</name>
    <name type="synonym">Caligus salmonis</name>
    <dbReference type="NCBI Taxonomy" id="72036"/>
    <lineage>
        <taxon>Eukaryota</taxon>
        <taxon>Metazoa</taxon>
        <taxon>Ecdysozoa</taxon>
        <taxon>Arthropoda</taxon>
        <taxon>Crustacea</taxon>
        <taxon>Multicrustacea</taxon>
        <taxon>Hexanauplia</taxon>
        <taxon>Copepoda</taxon>
        <taxon>Siphonostomatoida</taxon>
        <taxon>Caligidae</taxon>
        <taxon>Lepeophtheirus</taxon>
    </lineage>
</organism>
<dbReference type="PROSITE" id="PS01358">
    <property type="entry name" value="ZF_RANBP2_1"/>
    <property type="match status" value="1"/>
</dbReference>
<dbReference type="InterPro" id="IPR036443">
    <property type="entry name" value="Znf_RanBP2_sf"/>
</dbReference>
<feature type="compositionally biased region" description="Basic and acidic residues" evidence="9">
    <location>
        <begin position="1356"/>
        <end position="1368"/>
    </location>
</feature>
<dbReference type="InterPro" id="IPR047540">
    <property type="entry name" value="BRcat_RBR_RNF31-like"/>
</dbReference>
<feature type="compositionally biased region" description="Polar residues" evidence="9">
    <location>
        <begin position="1755"/>
        <end position="1773"/>
    </location>
</feature>
<dbReference type="PANTHER" id="PTHR16004:SF2">
    <property type="entry name" value="E3 UBIQUITIN-PROTEIN LIGASE LUBEL"/>
    <property type="match status" value="1"/>
</dbReference>
<feature type="compositionally biased region" description="Basic residues" evidence="9">
    <location>
        <begin position="1389"/>
        <end position="1401"/>
    </location>
</feature>
<dbReference type="GO" id="GO:0071797">
    <property type="term" value="C:LUBAC complex"/>
    <property type="evidence" value="ECO:0007669"/>
    <property type="project" value="InterPro"/>
</dbReference>
<keyword evidence="4" id="KW-0677">Repeat</keyword>
<dbReference type="CDD" id="cd19815">
    <property type="entry name" value="Bbox1_HOIP"/>
    <property type="match status" value="1"/>
</dbReference>
<dbReference type="GO" id="GO:0008270">
    <property type="term" value="F:zinc ion binding"/>
    <property type="evidence" value="ECO:0007669"/>
    <property type="project" value="UniProtKB-KW"/>
</dbReference>
<dbReference type="SUPFAM" id="SSF90209">
    <property type="entry name" value="Ran binding protein zinc finger-like"/>
    <property type="match status" value="1"/>
</dbReference>
<dbReference type="SMART" id="SM00647">
    <property type="entry name" value="IBR"/>
    <property type="match status" value="2"/>
</dbReference>
<evidence type="ECO:0000259" key="11">
    <source>
        <dbReference type="PROSITE" id="PS51873"/>
    </source>
</evidence>
<feature type="compositionally biased region" description="Basic residues" evidence="9">
    <location>
        <begin position="1372"/>
        <end position="1381"/>
    </location>
</feature>
<keyword evidence="2" id="KW-0808">Transferase</keyword>
<evidence type="ECO:0000256" key="7">
    <source>
        <dbReference type="ARBA" id="ARBA00022833"/>
    </source>
</evidence>
<dbReference type="InterPro" id="IPR047543">
    <property type="entry name" value="Bbox1_RNF31-like"/>
</dbReference>
<keyword evidence="7" id="KW-0862">Zinc</keyword>
<dbReference type="OrthoDB" id="9978677at2759"/>
<dbReference type="PROSITE" id="PS50089">
    <property type="entry name" value="ZF_RING_2"/>
    <property type="match status" value="1"/>
</dbReference>
<feature type="compositionally biased region" description="Basic and acidic residues" evidence="9">
    <location>
        <begin position="562"/>
        <end position="577"/>
    </location>
</feature>
<dbReference type="GO" id="GO:0070530">
    <property type="term" value="F:K63-linked polyubiquitin modification-dependent protein binding"/>
    <property type="evidence" value="ECO:0007669"/>
    <property type="project" value="TreeGrafter"/>
</dbReference>
<evidence type="ECO:0000259" key="10">
    <source>
        <dbReference type="PROSITE" id="PS50089"/>
    </source>
</evidence>
<evidence type="ECO:0000256" key="2">
    <source>
        <dbReference type="ARBA" id="ARBA00022679"/>
    </source>
</evidence>
<feature type="region of interest" description="Disordered" evidence="9">
    <location>
        <begin position="1"/>
        <end position="26"/>
    </location>
</feature>
<evidence type="ECO:0000313" key="12">
    <source>
        <dbReference type="EMBL" id="CDW29846.1"/>
    </source>
</evidence>
<feature type="region of interest" description="Disordered" evidence="9">
    <location>
        <begin position="1481"/>
        <end position="1562"/>
    </location>
</feature>
<dbReference type="Pfam" id="PF22191">
    <property type="entry name" value="IBR_1"/>
    <property type="match status" value="1"/>
</dbReference>
<dbReference type="Pfam" id="PF16678">
    <property type="entry name" value="UBA_HOIP"/>
    <property type="match status" value="1"/>
</dbReference>
<proteinExistence type="inferred from homology"/>
<feature type="compositionally biased region" description="Basic and acidic residues" evidence="9">
    <location>
        <begin position="1511"/>
        <end position="1534"/>
    </location>
</feature>
<feature type="region of interest" description="Disordered" evidence="9">
    <location>
        <begin position="1338"/>
        <end position="1452"/>
    </location>
</feature>
<dbReference type="InterPro" id="IPR044066">
    <property type="entry name" value="TRIAD_supradom"/>
</dbReference>
<dbReference type="GO" id="GO:0061630">
    <property type="term" value="F:ubiquitin protein ligase activity"/>
    <property type="evidence" value="ECO:0007669"/>
    <property type="project" value="TreeGrafter"/>
</dbReference>
<evidence type="ECO:0000256" key="3">
    <source>
        <dbReference type="ARBA" id="ARBA00022723"/>
    </source>
</evidence>
<reference evidence="12" key="1">
    <citation type="submission" date="2014-05" db="EMBL/GenBank/DDBJ databases">
        <authorList>
            <person name="Chronopoulou M."/>
        </authorList>
    </citation>
    <scope>NUCLEOTIDE SEQUENCE</scope>
    <source>
        <tissue evidence="12">Whole organism</tissue>
    </source>
</reference>
<feature type="compositionally biased region" description="Polar residues" evidence="9">
    <location>
        <begin position="8"/>
        <end position="26"/>
    </location>
</feature>
<feature type="compositionally biased region" description="Acidic residues" evidence="9">
    <location>
        <begin position="578"/>
        <end position="588"/>
    </location>
</feature>
<evidence type="ECO:0000256" key="9">
    <source>
        <dbReference type="SAM" id="MobiDB-lite"/>
    </source>
</evidence>
<evidence type="ECO:0000256" key="5">
    <source>
        <dbReference type="ARBA" id="ARBA00022771"/>
    </source>
</evidence>
<dbReference type="Gene3D" id="1.20.58.2190">
    <property type="match status" value="1"/>
</dbReference>
<feature type="domain" description="RING-type" evidence="11">
    <location>
        <begin position="2203"/>
        <end position="2443"/>
    </location>
</feature>
<dbReference type="InterPro" id="IPR001876">
    <property type="entry name" value="Znf_RanBP2"/>
</dbReference>
<feature type="compositionally biased region" description="Basic and acidic residues" evidence="9">
    <location>
        <begin position="1832"/>
        <end position="1855"/>
    </location>
</feature>
<dbReference type="GO" id="GO:0036435">
    <property type="term" value="F:K48-linked polyubiquitin modification-dependent protein binding"/>
    <property type="evidence" value="ECO:0007669"/>
    <property type="project" value="TreeGrafter"/>
</dbReference>
<evidence type="ECO:0000256" key="4">
    <source>
        <dbReference type="ARBA" id="ARBA00022737"/>
    </source>
</evidence>
<feature type="region of interest" description="Disordered" evidence="9">
    <location>
        <begin position="1580"/>
        <end position="1620"/>
    </location>
</feature>
<evidence type="ECO:0000256" key="8">
    <source>
        <dbReference type="PROSITE-ProRule" id="PRU00175"/>
    </source>
</evidence>
<dbReference type="CDD" id="cd22541">
    <property type="entry name" value="SP5_N"/>
    <property type="match status" value="1"/>
</dbReference>
<dbReference type="Gene3D" id="1.10.8.10">
    <property type="entry name" value="DNA helicase RuvA subunit, C-terminal domain"/>
    <property type="match status" value="1"/>
</dbReference>
<feature type="compositionally biased region" description="Low complexity" evidence="9">
    <location>
        <begin position="1435"/>
        <end position="1444"/>
    </location>
</feature>
<keyword evidence="6" id="KW-0833">Ubl conjugation pathway</keyword>
<feature type="compositionally biased region" description="Polar residues" evidence="9">
    <location>
        <begin position="112"/>
        <end position="136"/>
    </location>
</feature>
<feature type="region of interest" description="Disordered" evidence="9">
    <location>
        <begin position="993"/>
        <end position="1086"/>
    </location>
</feature>
<dbReference type="GO" id="GO:1990450">
    <property type="term" value="F:linear polyubiquitin binding"/>
    <property type="evidence" value="ECO:0007669"/>
    <property type="project" value="TreeGrafter"/>
</dbReference>
<feature type="compositionally biased region" description="Low complexity" evidence="9">
    <location>
        <begin position="1301"/>
        <end position="1321"/>
    </location>
</feature>
<dbReference type="Gene3D" id="6.10.140.1100">
    <property type="match status" value="1"/>
</dbReference>
<dbReference type="InterPro" id="IPR047542">
    <property type="entry name" value="Rcat_RBR_RNF31-like"/>
</dbReference>
<feature type="region of interest" description="Disordered" evidence="9">
    <location>
        <begin position="562"/>
        <end position="607"/>
    </location>
</feature>
<feature type="compositionally biased region" description="Low complexity" evidence="9">
    <location>
        <begin position="1551"/>
        <end position="1562"/>
    </location>
</feature>
<dbReference type="Gene3D" id="3.30.40.10">
    <property type="entry name" value="Zinc/RING finger domain, C3HC4 (zinc finger)"/>
    <property type="match status" value="1"/>
</dbReference>
<accession>A0A0K2TWW2</accession>
<evidence type="ECO:0000256" key="1">
    <source>
        <dbReference type="ARBA" id="ARBA00008278"/>
    </source>
</evidence>
<feature type="compositionally biased region" description="Polar residues" evidence="9">
    <location>
        <begin position="933"/>
        <end position="944"/>
    </location>
</feature>
<keyword evidence="5 8" id="KW-0863">Zinc-finger</keyword>
<dbReference type="GO" id="GO:0097039">
    <property type="term" value="P:protein linear polyubiquitination"/>
    <property type="evidence" value="ECO:0007669"/>
    <property type="project" value="TreeGrafter"/>
</dbReference>
<dbReference type="Pfam" id="PF01485">
    <property type="entry name" value="IBR"/>
    <property type="match status" value="1"/>
</dbReference>
<feature type="region of interest" description="Disordered" evidence="9">
    <location>
        <begin position="1297"/>
        <end position="1323"/>
    </location>
</feature>
<dbReference type="EMBL" id="HACA01012485">
    <property type="protein sequence ID" value="CDW29846.1"/>
    <property type="molecule type" value="Transcribed_RNA"/>
</dbReference>
<feature type="compositionally biased region" description="Acidic residues" evidence="9">
    <location>
        <begin position="1821"/>
        <end position="1831"/>
    </location>
</feature>
<feature type="region of interest" description="Disordered" evidence="9">
    <location>
        <begin position="1737"/>
        <end position="1902"/>
    </location>
</feature>
<dbReference type="SUPFAM" id="SSF57850">
    <property type="entry name" value="RING/U-box"/>
    <property type="match status" value="3"/>
</dbReference>
<sequence length="2578" mass="289339">MDGGDPNQLFQFPSGSQPFSAWSSSNPPQPFYQLQNSFSTGNLFSQGFGLRGPPLHASQAHLGPMSPYQSIIFAPIQNYPDLIAGDITGDEFSDALSTIEPDVIPTELIEPTYQNEGEPPQNTYMNENNLKSQPTYANDEEGDTSPAYINEETVEEIKKELTNNLKNHRNNLLPLQRSASTFVRGEPIAPPRSRRSSARSSLASSTVSLNIFGSCASLKECHPVHVGKDPPSRPLRRRDRLRRTAKHLTSIPRNSVELTQIPENEATYDVPRDSDLCVAPHSPLIDASESQNQNVEVSHIMSLSKTEEPSDFHSTTASISNVKSSFIPLKEKSILAEDFCHSEVSITLAIPPLPLNLPSINSEELVEPIIDSIIRKPMDDNFKIQEEDSDNFQDAEYSSDSSDKNELSICERGEDLLKDIRNMDCTIKNMAREVTKMIKVYDVVSIKGSPTKEHVVIDEPVKVEVIDKYQGNDYDIHEQLVDGRTREQINKDFRAAFFGIEDDSGNDYDFFDEDDNNKNTIQREVKIDDNSDYDDIVEFVPEIVTTPGSEDDDDDVTEIVDISDKQNKDLQKEKESENESDNEEEDTLDQGSMGSNAPSLSEIGDIEDYEKMRDERYDELVYKAMKFNWDDVQGENPNGLPPPLLLQEQIRNLKLDLLSSIFQRIYPLEEDLLSINSFISCPASLEEKYNMMRLADILKKNKKSGVELECLAEAMSQLAQIGQELLKPEEDRDPSWRSIPVAKEITVVKGIASRAPWEQIQGGTEVLESLGYTEYTGFSLQYPRSVIPDLFADHIGNLTVELVLASVEISTLVVRVSPTMDTLILLQEAEAFPGNEAEEYDSYTEEGGEHQEEPKLITRPYSALVTMNHMNSNDDSDEEDFSVRSLPNLSPDNYYASFSNPNSQPAQHHTHQRRSMIFMEGEYEEIGPGSPVMRSNSTRSNGKISNHHLSRPLCDLCGRNPALIRCQYCSGQIFCMSCDDTYHKHPKRAVHTRKALNASPMIPSGAVPTLPPKNKGISPIAPPRRNSRKSSLPDASRLTRSSTLPRKGSIPIAGRPLPPPPPLEQSREREYNNTAPPVPPLPPSFLRTQSLQRNVQPPPITAAKPISMKNPICTTVQSRMDSLPCVPRSTIPSFNPQTAYPYPMDSHGQPQQIMTNYPTQNGGQSHNELWNHPSRQNHHQQHQYLDDMQFSHIPNAPSSVLSHQGNNPTQRRRRFNNQRLNKSSSFHNIAHTEMNDQGITWEDQWLSQQQQHKSPNFLPPFHQNNFKRALSSKSLHDSSAGTHNPWDTLSNGTFLPHPLFNPMGRPSSSSSYNPSGPPLNNIHRSMHELHNLGSGFNPFPYDPRLRRSSPVPSASESHKSKKNSERRSNKGGSRRRRRSSSGRHSSTSSHRRKGRSHSRRHSSSEDSYSSEDSSSSEDDRTEDFFTGESDNDFISISSGSNPKSGSGGRSSKKTWVCEHCTYVNGPGGNVCTMCCRTSKNPCRPSEEEMNERGSSSKKKSGGGSSSKRNSRNLDAKQSDDDNDNERRSTRRKESVNNSSKKRSESKKNSSKSKSNGNISNISDLEDDAIQAYYALRRKGGKMDSEGDGIYESNSSDAASAHNPHKKPNFDAPAPTKGILKKSCSNPQLSKIINDDDFDDIRSVMTTKTDIGHLSVKLNQQLGHFGPSKVVDINKYLAQTQTNPNIQQSDRDFTGSSEDIWQTERNAWIQNQQRQHQDYMSDVASTATTNISRLYRPISNGVSDNQSMYQEHDNENSMSPLNDNNESVITSTTANNNNNNRMISRRTSDVSLGRRNFRSKRFSRDGHRDPSLPRGRLYGTGEGEEEGEQNEDSWDKKGSHRSDGLKKVESNEDEGLHFTATIEQQEGAGPPGGIGSYLSRREFGSNDANGMPDSGYVSHSSGGGSYTKLQLPTQEPIESFTMSVDRGFLGKNPTDRDMFISMDDLSSQKAKGLELVRLLREAEQAGYTAEDIQLALNHCGENNPIIWLKENWDNMNETVVTLASNVGFEAKENTIGTLSRTEATDALRKHKGNVWAAVTECVELRQAKYDELSGKGNFQREDIVTMLTSHHGNVEASYQELNKELLKPFLMRIWGQGEVGEVSSGNVPALNNEEESVENDVKAEFHVQLKKSTTPPEIVEKDPKVLEFERRARMLLAQEKVPSYEKAEIALQLEEEFQSEDLSLEDAIEAALLGTDLESARLNLKKECELCAHGVTLKEIVKLPSDCEHQCCKECTKNYFTLIIKDRNINEASCPFCKEPSAILIDESKEDEASNYFTKLDNILQPIVDKGIHDLFQRKLRDRILMKDPNFKWCNKCSSGFIAAPHTKKLSCPDCKAESCAQCHVPWEPQHEKTTCEAFAAWKRDNDPESQEKGLEDHLKEYGITCPGCKFRYTLTKGGCMHFVCTQCKFEFCIGCKRPFKMGVKCGKGPVCARMGLHAHHPRNCLFYLRDKEPKDLQKLLREKKVEYMTNPPPGISLTDGCRVPMQKEKEDGTLEDGPCSLETPEGFAGYCKQHFIEYLGQLIFDTHLDPLSIMVQEDMEAAVQRAGKRLPTKYGLTYEAWVAKLRDMIKHEIPLEAV</sequence>
<feature type="region of interest" description="Disordered" evidence="9">
    <location>
        <begin position="112"/>
        <end position="145"/>
    </location>
</feature>
<dbReference type="InterPro" id="IPR013083">
    <property type="entry name" value="Znf_RING/FYVE/PHD"/>
</dbReference>
<dbReference type="InterPro" id="IPR002867">
    <property type="entry name" value="IBR_dom"/>
</dbReference>
<dbReference type="InterPro" id="IPR026254">
    <property type="entry name" value="RNF31-like"/>
</dbReference>
<dbReference type="InterPro" id="IPR041031">
    <property type="entry name" value="RNF31_C"/>
</dbReference>
<keyword evidence="3" id="KW-0479">Metal-binding</keyword>
<dbReference type="InterPro" id="IPR032065">
    <property type="entry name" value="RNF31-UBA"/>
</dbReference>
<evidence type="ECO:0000256" key="6">
    <source>
        <dbReference type="ARBA" id="ARBA00022786"/>
    </source>
</evidence>